<proteinExistence type="predicted"/>
<dbReference type="AlphaFoldDB" id="A0A9P7J5U1"/>
<keyword evidence="2" id="KW-1185">Reference proteome</keyword>
<evidence type="ECO:0000313" key="1">
    <source>
        <dbReference type="EMBL" id="KAG1804052.1"/>
    </source>
</evidence>
<dbReference type="RefSeq" id="XP_041186724.1">
    <property type="nucleotide sequence ID" value="XM_041341182.1"/>
</dbReference>
<gene>
    <name evidence="1" type="ORF">BJ212DRAFT_1486890</name>
</gene>
<dbReference type="EMBL" id="JABBWG010000063">
    <property type="protein sequence ID" value="KAG1804052.1"/>
    <property type="molecule type" value="Genomic_DNA"/>
</dbReference>
<dbReference type="OrthoDB" id="2683950at2759"/>
<dbReference type="GeneID" id="64635198"/>
<dbReference type="Proteomes" id="UP000807769">
    <property type="component" value="Unassembled WGS sequence"/>
</dbReference>
<sequence>MAQMKALKPYYNVIVKNVKTCRQFFEPLYHIINGKKRANVDSSSSCSKKQKIEVILLEDTEFKYTMDVDSPTSITSELPIESTTIPVKSTIPIKPTIPVKPNTPSIPTTVPDSVSLDDLIDPMLKMISNHNFINPSDAITETTAMDPAIPKPTHVNIRAP</sequence>
<reference evidence="1" key="1">
    <citation type="journal article" date="2020" name="New Phytol.">
        <title>Comparative genomics reveals dynamic genome evolution in host specialist ectomycorrhizal fungi.</title>
        <authorList>
            <person name="Lofgren L.A."/>
            <person name="Nguyen N.H."/>
            <person name="Vilgalys R."/>
            <person name="Ruytinx J."/>
            <person name="Liao H.L."/>
            <person name="Branco S."/>
            <person name="Kuo A."/>
            <person name="LaButti K."/>
            <person name="Lipzen A."/>
            <person name="Andreopoulos W."/>
            <person name="Pangilinan J."/>
            <person name="Riley R."/>
            <person name="Hundley H."/>
            <person name="Na H."/>
            <person name="Barry K."/>
            <person name="Grigoriev I.V."/>
            <person name="Stajich J.E."/>
            <person name="Kennedy P.G."/>
        </authorList>
    </citation>
    <scope>NUCLEOTIDE SEQUENCE</scope>
    <source>
        <strain evidence="1">MN1</strain>
    </source>
</reference>
<comment type="caution">
    <text evidence="1">The sequence shown here is derived from an EMBL/GenBank/DDBJ whole genome shotgun (WGS) entry which is preliminary data.</text>
</comment>
<evidence type="ECO:0000313" key="2">
    <source>
        <dbReference type="Proteomes" id="UP000807769"/>
    </source>
</evidence>
<protein>
    <submittedName>
        <fullName evidence="1">Uncharacterized protein</fullName>
    </submittedName>
</protein>
<accession>A0A9P7J5U1</accession>
<organism evidence="1 2">
    <name type="scientific">Suillus subaureus</name>
    <dbReference type="NCBI Taxonomy" id="48587"/>
    <lineage>
        <taxon>Eukaryota</taxon>
        <taxon>Fungi</taxon>
        <taxon>Dikarya</taxon>
        <taxon>Basidiomycota</taxon>
        <taxon>Agaricomycotina</taxon>
        <taxon>Agaricomycetes</taxon>
        <taxon>Agaricomycetidae</taxon>
        <taxon>Boletales</taxon>
        <taxon>Suillineae</taxon>
        <taxon>Suillaceae</taxon>
        <taxon>Suillus</taxon>
    </lineage>
</organism>
<name>A0A9P7J5U1_9AGAM</name>